<dbReference type="InterPro" id="IPR036291">
    <property type="entry name" value="NAD(P)-bd_dom_sf"/>
</dbReference>
<comment type="similarity">
    <text evidence="1">Belongs to the short-chain dehydrogenases/reductases (SDR) family.</text>
</comment>
<name>A0ABQ7GS22_DUNSA</name>
<evidence type="ECO:0000313" key="3">
    <source>
        <dbReference type="EMBL" id="KAF5837414.1"/>
    </source>
</evidence>
<dbReference type="PRINTS" id="PR00081">
    <property type="entry name" value="GDHRDH"/>
</dbReference>
<dbReference type="SUPFAM" id="SSF51735">
    <property type="entry name" value="NAD(P)-binding Rossmann-fold domains"/>
    <property type="match status" value="1"/>
</dbReference>
<keyword evidence="4" id="KW-1185">Reference proteome</keyword>
<protein>
    <submittedName>
        <fullName evidence="3">Uncharacterized protein</fullName>
    </submittedName>
</protein>
<reference evidence="3" key="1">
    <citation type="submission" date="2017-08" db="EMBL/GenBank/DDBJ databases">
        <authorList>
            <person name="Polle J.E."/>
            <person name="Barry K."/>
            <person name="Cushman J."/>
            <person name="Schmutz J."/>
            <person name="Tran D."/>
            <person name="Hathwaick L.T."/>
            <person name="Yim W.C."/>
            <person name="Jenkins J."/>
            <person name="Mckie-Krisberg Z.M."/>
            <person name="Prochnik S."/>
            <person name="Lindquist E."/>
            <person name="Dockter R.B."/>
            <person name="Adam C."/>
            <person name="Molina H."/>
            <person name="Bunkerborg J."/>
            <person name="Jin E."/>
            <person name="Buchheim M."/>
            <person name="Magnuson J."/>
        </authorList>
    </citation>
    <scope>NUCLEOTIDE SEQUENCE</scope>
    <source>
        <strain evidence="3">CCAP 19/18</strain>
    </source>
</reference>
<dbReference type="PANTHER" id="PTHR45024">
    <property type="entry name" value="DEHYDROGENASES, SHORT CHAIN"/>
    <property type="match status" value="1"/>
</dbReference>
<dbReference type="InterPro" id="IPR051687">
    <property type="entry name" value="Peroxisomal_Beta-Oxidation"/>
</dbReference>
<proteinExistence type="inferred from homology"/>
<dbReference type="Proteomes" id="UP000815325">
    <property type="component" value="Unassembled WGS sequence"/>
</dbReference>
<dbReference type="PRINTS" id="PR00080">
    <property type="entry name" value="SDRFAMILY"/>
</dbReference>
<dbReference type="PANTHER" id="PTHR45024:SF2">
    <property type="entry name" value="SCP2 DOMAIN-CONTAINING PROTEIN"/>
    <property type="match status" value="1"/>
</dbReference>
<dbReference type="InterPro" id="IPR020904">
    <property type="entry name" value="Sc_DH/Rdtase_CS"/>
</dbReference>
<evidence type="ECO:0000313" key="4">
    <source>
        <dbReference type="Proteomes" id="UP000815325"/>
    </source>
</evidence>
<dbReference type="InterPro" id="IPR002347">
    <property type="entry name" value="SDR_fam"/>
</dbReference>
<accession>A0ABQ7GS22</accession>
<dbReference type="PROSITE" id="PS00061">
    <property type="entry name" value="ADH_SHORT"/>
    <property type="match status" value="1"/>
</dbReference>
<gene>
    <name evidence="3" type="ORF">DUNSADRAFT_4394</name>
</gene>
<organism evidence="3 4">
    <name type="scientific">Dunaliella salina</name>
    <name type="common">Green alga</name>
    <name type="synonym">Protococcus salinus</name>
    <dbReference type="NCBI Taxonomy" id="3046"/>
    <lineage>
        <taxon>Eukaryota</taxon>
        <taxon>Viridiplantae</taxon>
        <taxon>Chlorophyta</taxon>
        <taxon>core chlorophytes</taxon>
        <taxon>Chlorophyceae</taxon>
        <taxon>CS clade</taxon>
        <taxon>Chlamydomonadales</taxon>
        <taxon>Dunaliellaceae</taxon>
        <taxon>Dunaliella</taxon>
    </lineage>
</organism>
<keyword evidence="2" id="KW-0560">Oxidoreductase</keyword>
<dbReference type="Pfam" id="PF00106">
    <property type="entry name" value="adh_short"/>
    <property type="match status" value="1"/>
</dbReference>
<comment type="caution">
    <text evidence="3">The sequence shown here is derived from an EMBL/GenBank/DDBJ whole genome shotgun (WGS) entry which is preliminary data.</text>
</comment>
<evidence type="ECO:0000256" key="2">
    <source>
        <dbReference type="ARBA" id="ARBA00023002"/>
    </source>
</evidence>
<evidence type="ECO:0000256" key="1">
    <source>
        <dbReference type="ARBA" id="ARBA00006484"/>
    </source>
</evidence>
<dbReference type="Gene3D" id="3.40.50.720">
    <property type="entry name" value="NAD(P)-binding Rossmann-like Domain"/>
    <property type="match status" value="1"/>
</dbReference>
<dbReference type="EMBL" id="MU069616">
    <property type="protein sequence ID" value="KAF5837414.1"/>
    <property type="molecule type" value="Genomic_DNA"/>
</dbReference>
<sequence length="114" mass="12383">MDAFGRIDFLVNNAGFTWDGVIQKMTPQQWETMLLVHCTAPFRLIQAACPHMRDAAKQEIQAGGQPCSRCIVNISSTSGTHGNAGQANYATAKAGIIGLTKTVAKVSQLAWVYW</sequence>